<dbReference type="PANTHER" id="PTHR30204">
    <property type="entry name" value="REDOX-CYCLING DRUG-SENSING TRANSCRIPTIONAL ACTIVATOR SOXR"/>
    <property type="match status" value="1"/>
</dbReference>
<gene>
    <name evidence="4" type="ORF">ACFFTR_37115</name>
</gene>
<dbReference type="Pfam" id="PF13411">
    <property type="entry name" value="MerR_1"/>
    <property type="match status" value="1"/>
</dbReference>
<dbReference type="Proteomes" id="UP001589608">
    <property type="component" value="Unassembled WGS sequence"/>
</dbReference>
<dbReference type="Pfam" id="PF06445">
    <property type="entry name" value="GyrI-like"/>
    <property type="match status" value="1"/>
</dbReference>
<dbReference type="PANTHER" id="PTHR30204:SF97">
    <property type="entry name" value="MERR FAMILY REGULATORY PROTEIN"/>
    <property type="match status" value="1"/>
</dbReference>
<dbReference type="InterPro" id="IPR011256">
    <property type="entry name" value="Reg_factor_effector_dom_sf"/>
</dbReference>
<dbReference type="CDD" id="cd01107">
    <property type="entry name" value="HTH_BmrR"/>
    <property type="match status" value="1"/>
</dbReference>
<dbReference type="InterPro" id="IPR009061">
    <property type="entry name" value="DNA-bd_dom_put_sf"/>
</dbReference>
<dbReference type="Gene3D" id="1.10.1660.10">
    <property type="match status" value="1"/>
</dbReference>
<dbReference type="InterPro" id="IPR010499">
    <property type="entry name" value="AraC_E-bd"/>
</dbReference>
<feature type="coiled-coil region" evidence="2">
    <location>
        <begin position="81"/>
        <end position="108"/>
    </location>
</feature>
<dbReference type="SUPFAM" id="SSF46955">
    <property type="entry name" value="Putative DNA-binding domain"/>
    <property type="match status" value="1"/>
</dbReference>
<dbReference type="SMART" id="SM00422">
    <property type="entry name" value="HTH_MERR"/>
    <property type="match status" value="1"/>
</dbReference>
<dbReference type="InterPro" id="IPR029442">
    <property type="entry name" value="GyrI-like"/>
</dbReference>
<dbReference type="Gene3D" id="3.20.80.10">
    <property type="entry name" value="Regulatory factor, effector binding domain"/>
    <property type="match status" value="1"/>
</dbReference>
<reference evidence="4 5" key="1">
    <citation type="submission" date="2024-09" db="EMBL/GenBank/DDBJ databases">
        <authorList>
            <person name="Sun Q."/>
            <person name="Mori K."/>
        </authorList>
    </citation>
    <scope>NUCLEOTIDE SEQUENCE [LARGE SCALE GENOMIC DNA]</scope>
    <source>
        <strain evidence="4 5">JCM 3307</strain>
    </source>
</reference>
<keyword evidence="2" id="KW-0175">Coiled coil</keyword>
<keyword evidence="5" id="KW-1185">Reference proteome</keyword>
<keyword evidence="1" id="KW-0238">DNA-binding</keyword>
<comment type="caution">
    <text evidence="4">The sequence shown here is derived from an EMBL/GenBank/DDBJ whole genome shotgun (WGS) entry which is preliminary data.</text>
</comment>
<dbReference type="SUPFAM" id="SSF55136">
    <property type="entry name" value="Probable bacterial effector-binding domain"/>
    <property type="match status" value="1"/>
</dbReference>
<evidence type="ECO:0000313" key="5">
    <source>
        <dbReference type="Proteomes" id="UP001589608"/>
    </source>
</evidence>
<sequence>MTTGVSIGEFSRLCHLSAKTLRYYHDIGLLVPAAVDRGTGHRRYQPEQAGDAHLIRRLRGLDMPLAEIRTVLAAPAAQARVAALARHLDRMEAELTRAREVVASLRRLLDEPPPITVLYRAQAPVPVLRRHRRVARADVAEWCRVSFDELFGALAGAGTDPAGVPGSTYSPEFFERDEGEVVTFVPVLPGVLDADPRRAELPARRYAVAVHAGPFADCDLTYGALGAHVAAHDEALTEPIVEQYLVGPHHTADPDRYRTEVCWPVR</sequence>
<feature type="domain" description="HTH merR-type" evidence="3">
    <location>
        <begin position="1"/>
        <end position="74"/>
    </location>
</feature>
<evidence type="ECO:0000256" key="2">
    <source>
        <dbReference type="SAM" id="Coils"/>
    </source>
</evidence>
<name>A0ABV5MIR9_9ACTN</name>
<accession>A0ABV5MIR9</accession>
<evidence type="ECO:0000313" key="4">
    <source>
        <dbReference type="EMBL" id="MFB9448738.1"/>
    </source>
</evidence>
<dbReference type="SMART" id="SM00871">
    <property type="entry name" value="AraC_E_bind"/>
    <property type="match status" value="1"/>
</dbReference>
<protein>
    <submittedName>
        <fullName evidence="4">MerR family transcriptional regulator</fullName>
    </submittedName>
</protein>
<dbReference type="InterPro" id="IPR047057">
    <property type="entry name" value="MerR_fam"/>
</dbReference>
<evidence type="ECO:0000256" key="1">
    <source>
        <dbReference type="ARBA" id="ARBA00023125"/>
    </source>
</evidence>
<dbReference type="InterPro" id="IPR000551">
    <property type="entry name" value="MerR-type_HTH_dom"/>
</dbReference>
<organism evidence="4 5">
    <name type="scientific">Dactylosporangium vinaceum</name>
    <dbReference type="NCBI Taxonomy" id="53362"/>
    <lineage>
        <taxon>Bacteria</taxon>
        <taxon>Bacillati</taxon>
        <taxon>Actinomycetota</taxon>
        <taxon>Actinomycetes</taxon>
        <taxon>Micromonosporales</taxon>
        <taxon>Micromonosporaceae</taxon>
        <taxon>Dactylosporangium</taxon>
    </lineage>
</organism>
<dbReference type="RefSeq" id="WP_246656630.1">
    <property type="nucleotide sequence ID" value="NZ_CP061913.1"/>
</dbReference>
<dbReference type="PROSITE" id="PS50937">
    <property type="entry name" value="HTH_MERR_2"/>
    <property type="match status" value="1"/>
</dbReference>
<dbReference type="EMBL" id="JBHMCA010000060">
    <property type="protein sequence ID" value="MFB9448738.1"/>
    <property type="molecule type" value="Genomic_DNA"/>
</dbReference>
<evidence type="ECO:0000259" key="3">
    <source>
        <dbReference type="PROSITE" id="PS50937"/>
    </source>
</evidence>
<proteinExistence type="predicted"/>